<organism evidence="12 13">
    <name type="scientific">Ceratocystis lukuohia</name>
    <dbReference type="NCBI Taxonomy" id="2019550"/>
    <lineage>
        <taxon>Eukaryota</taxon>
        <taxon>Fungi</taxon>
        <taxon>Dikarya</taxon>
        <taxon>Ascomycota</taxon>
        <taxon>Pezizomycotina</taxon>
        <taxon>Sordariomycetes</taxon>
        <taxon>Hypocreomycetidae</taxon>
        <taxon>Microascales</taxon>
        <taxon>Ceratocystidaceae</taxon>
        <taxon>Ceratocystis</taxon>
    </lineage>
</organism>
<dbReference type="RefSeq" id="XP_070860471.1">
    <property type="nucleotide sequence ID" value="XM_071002207.1"/>
</dbReference>
<keyword evidence="13" id="KW-1185">Reference proteome</keyword>
<feature type="compositionally biased region" description="Polar residues" evidence="10">
    <location>
        <begin position="129"/>
        <end position="140"/>
    </location>
</feature>
<comment type="similarity">
    <text evidence="9">Belongs to the SEC20 family.</text>
</comment>
<dbReference type="GeneID" id="98117609"/>
<evidence type="ECO:0000256" key="3">
    <source>
        <dbReference type="ARBA" id="ARBA00022692"/>
    </source>
</evidence>
<evidence type="ECO:0000256" key="10">
    <source>
        <dbReference type="SAM" id="MobiDB-lite"/>
    </source>
</evidence>
<comment type="subcellular location">
    <subcellularLocation>
        <location evidence="1">Endoplasmic reticulum membrane</location>
        <topology evidence="1">Single-pass type IV membrane protein</topology>
    </subcellularLocation>
</comment>
<feature type="region of interest" description="Disordered" evidence="10">
    <location>
        <begin position="385"/>
        <end position="428"/>
    </location>
</feature>
<dbReference type="InterPro" id="IPR005606">
    <property type="entry name" value="Sec20"/>
</dbReference>
<evidence type="ECO:0000256" key="6">
    <source>
        <dbReference type="ARBA" id="ARBA00022989"/>
    </source>
</evidence>
<dbReference type="PANTHER" id="PTHR12825:SF0">
    <property type="entry name" value="VESICLE TRANSPORT PROTEIN SEC20"/>
    <property type="match status" value="1"/>
</dbReference>
<keyword evidence="8" id="KW-0472">Membrane</keyword>
<keyword evidence="2" id="KW-0813">Transport</keyword>
<name>A0ABR4MLY8_9PEZI</name>
<keyword evidence="7" id="KW-0175">Coiled coil</keyword>
<reference evidence="12 13" key="1">
    <citation type="submission" date="2020-05" db="EMBL/GenBank/DDBJ databases">
        <title>Ceratocystis lukuohia genome.</title>
        <authorList>
            <person name="Harrington T.C."/>
            <person name="Kim K."/>
            <person name="Mayers C.G."/>
        </authorList>
    </citation>
    <scope>NUCLEOTIDE SEQUENCE [LARGE SCALE GENOMIC DNA]</scope>
    <source>
        <strain evidence="12 13">C4212</strain>
    </source>
</reference>
<dbReference type="PANTHER" id="PTHR12825">
    <property type="entry name" value="BNIP1-RELATED"/>
    <property type="match status" value="1"/>
</dbReference>
<evidence type="ECO:0000313" key="12">
    <source>
        <dbReference type="EMBL" id="KAL2889291.1"/>
    </source>
</evidence>
<feature type="compositionally biased region" description="Basic and acidic residues" evidence="10">
    <location>
        <begin position="410"/>
        <end position="428"/>
    </location>
</feature>
<keyword evidence="4" id="KW-0256">Endoplasmic reticulum</keyword>
<dbReference type="EMBL" id="JABSNW010000003">
    <property type="protein sequence ID" value="KAL2889291.1"/>
    <property type="molecule type" value="Genomic_DNA"/>
</dbReference>
<protein>
    <recommendedName>
        <fullName evidence="11">Sec20 C-terminal domain-containing protein</fullName>
    </recommendedName>
</protein>
<evidence type="ECO:0000256" key="8">
    <source>
        <dbReference type="ARBA" id="ARBA00023136"/>
    </source>
</evidence>
<comment type="caution">
    <text evidence="12">The sequence shown here is derived from an EMBL/GenBank/DDBJ whole genome shotgun (WGS) entry which is preliminary data.</text>
</comment>
<evidence type="ECO:0000256" key="4">
    <source>
        <dbReference type="ARBA" id="ARBA00022824"/>
    </source>
</evidence>
<keyword evidence="6" id="KW-1133">Transmembrane helix</keyword>
<evidence type="ECO:0000256" key="7">
    <source>
        <dbReference type="ARBA" id="ARBA00023054"/>
    </source>
</evidence>
<evidence type="ECO:0000256" key="9">
    <source>
        <dbReference type="ARBA" id="ARBA00037934"/>
    </source>
</evidence>
<feature type="domain" description="Sec20 C-terminal" evidence="11">
    <location>
        <begin position="183"/>
        <end position="271"/>
    </location>
</feature>
<evidence type="ECO:0000256" key="1">
    <source>
        <dbReference type="ARBA" id="ARBA00004163"/>
    </source>
</evidence>
<keyword evidence="5" id="KW-0931">ER-Golgi transport</keyword>
<gene>
    <name evidence="12" type="ORF">HOO65_030792</name>
</gene>
<keyword evidence="3" id="KW-0812">Transmembrane</keyword>
<dbReference type="Pfam" id="PF03908">
    <property type="entry name" value="Sec20"/>
    <property type="match status" value="1"/>
</dbReference>
<evidence type="ECO:0000313" key="13">
    <source>
        <dbReference type="Proteomes" id="UP001610728"/>
    </source>
</evidence>
<dbReference type="InterPro" id="IPR056173">
    <property type="entry name" value="Sec20_C"/>
</dbReference>
<evidence type="ECO:0000256" key="2">
    <source>
        <dbReference type="ARBA" id="ARBA00022448"/>
    </source>
</evidence>
<evidence type="ECO:0000259" key="11">
    <source>
        <dbReference type="Pfam" id="PF03908"/>
    </source>
</evidence>
<accession>A0ABR4MLY8</accession>
<feature type="region of interest" description="Disordered" evidence="10">
    <location>
        <begin position="129"/>
        <end position="164"/>
    </location>
</feature>
<dbReference type="Proteomes" id="UP001610728">
    <property type="component" value="Unassembled WGS sequence"/>
</dbReference>
<sequence length="428" mass="47685">MSTVELQERLVALQETTLQLRELIDRLASLKFEPGSVPLNVSEENSISGELSTEISHILREEEDELEILSEEVEDLPESSKPRLKDGVEMLHKELAGCRIAFRHAQISARKSLADAQRHERQLLISVYSQPESAGSSQVDVSEDHQRDTLGGLHPHTEKKPSSLLQKKHTALSDEDQQTVGASTDVTLALRRTHDMIAAELARSEYAHQTLVESSQALAQLNESYGSLEGMLTSSKDLLGTLLRSQKSDTWYLQTSFYMLLSTLAWLVFRRFLYGPTWWLVWLPLRLIFGTGWIVGKAVVPVGKQAAGVESADVSIGQKAEVEGLPSEDLPTVSMVTETGTKHDIKNEDMNAETESEDLNVSEKVKKIIDGHGDVEIRLDEARVMDEDNNVPETIVKEEPMQPDFSAGEVRSDPPPDEGVLERNKDEL</sequence>
<proteinExistence type="inferred from homology"/>
<evidence type="ECO:0000256" key="5">
    <source>
        <dbReference type="ARBA" id="ARBA00022892"/>
    </source>
</evidence>